<dbReference type="InterPro" id="IPR009100">
    <property type="entry name" value="AcylCoA_DH/oxidase_NM_dom_sf"/>
</dbReference>
<dbReference type="Gene3D" id="2.40.110.10">
    <property type="entry name" value="Butyryl-CoA Dehydrogenase, subunit A, domain 2"/>
    <property type="match status" value="1"/>
</dbReference>
<name>A0A4Y5W175_9PSED</name>
<protein>
    <submittedName>
        <fullName evidence="1">Acyl-CoA dehydrogenase</fullName>
    </submittedName>
</protein>
<organism evidence="1">
    <name type="scientific">Pseudomonas oryzihabitans</name>
    <dbReference type="NCBI Taxonomy" id="47885"/>
    <lineage>
        <taxon>Bacteria</taxon>
        <taxon>Pseudomonadati</taxon>
        <taxon>Pseudomonadota</taxon>
        <taxon>Gammaproteobacteria</taxon>
        <taxon>Pseudomonadales</taxon>
        <taxon>Pseudomonadaceae</taxon>
        <taxon>Pseudomonas</taxon>
    </lineage>
</organism>
<dbReference type="InterPro" id="IPR046373">
    <property type="entry name" value="Acyl-CoA_Oxase/DH_mid-dom_sf"/>
</dbReference>
<dbReference type="SUPFAM" id="SSF56645">
    <property type="entry name" value="Acyl-CoA dehydrogenase NM domain-like"/>
    <property type="match status" value="1"/>
</dbReference>
<dbReference type="GO" id="GO:0016627">
    <property type="term" value="F:oxidoreductase activity, acting on the CH-CH group of donors"/>
    <property type="evidence" value="ECO:0007669"/>
    <property type="project" value="InterPro"/>
</dbReference>
<proteinExistence type="predicted"/>
<sequence length="349" mass="38058">MDNAVASHGMEPMSIDLDSLQDTLDEWAYDEVTPALLQQRLQTLNRRGLDRLPLPGQGRTLDRWRALAQVAKLDLGLVKLYEGHTDALAILAELDGFTAPPDSLWGVWAAEPPDARLLVRYSVDSMVTLHGRKSWCSGASLVSHALVTAWMDDHPMLVAVEMNQPGVEVTQDGWQAIGMQATGSVDVVFDGAAGVLVGAPGRYLHRPGFWHGGGGIAACWFGSATALADTLRAHCKRHREPHALAHLGHVDAALLGAATALRQAADWIDHHPKDDARYRICQLRALVEQCAEIVVRHTGRAFGAAPLCRDAYCARHMADLPVYLRQSHAERDLAVLGDLNLLEGAPWQL</sequence>
<dbReference type="EMBL" id="CP021645">
    <property type="protein sequence ID" value="QDD88098.1"/>
    <property type="molecule type" value="Genomic_DNA"/>
</dbReference>
<reference evidence="1" key="1">
    <citation type="submission" date="2017-05" db="EMBL/GenBank/DDBJ databases">
        <title>Complete genome sequence of Pseudomonas psychrotolerans CS51.</title>
        <authorList>
            <person name="Asaf S."/>
            <person name="Kang S.M."/>
            <person name="Lee I.J."/>
        </authorList>
    </citation>
    <scope>NUCLEOTIDE SEQUENCE [LARGE SCALE GENOMIC DNA]</scope>
    <source>
        <strain evidence="1">CS51</strain>
    </source>
</reference>
<dbReference type="AlphaFoldDB" id="A0A4Y5W175"/>
<evidence type="ECO:0000313" key="1">
    <source>
        <dbReference type="EMBL" id="QDD88098.1"/>
    </source>
</evidence>
<accession>A0A4Y5W175</accession>
<gene>
    <name evidence="1" type="ORF">CCZ28_03420</name>
</gene>